<sequence length="306" mass="34106">MPGAFAHITAVNVAAANTALRQLDIPRHAKKVLSQHKKYLELGCVSPDYPYLATLNGPQNQWADEMHYNHVGELIAVLVDEVKACDETEKDKAFAWLCGFVAHVAADITIHPVVELKVGPYADNQMAHRICEMHQDAYIWVKHMQLGELGYADRVKANIGTCTDPDSDDKLDATLCRIWTSALSAVYRDTAQATPPDIHAWHNGFMTVVDLAEETDNLFAWARHVAASLGLTYPQSDEVDPTFIQHLDTPHGPQDYDAIFERAIDTIHQQWEIIAAAVYNDADLIGFKNWDLDTGLCEDGQLTAWS</sequence>
<name>A0A0J1JEQ3_9GAMM</name>
<dbReference type="PATRIC" id="fig|754436.4.peg.3032"/>
<organism evidence="2 3">
    <name type="scientific">Photobacterium aphoticum</name>
    <dbReference type="NCBI Taxonomy" id="754436"/>
    <lineage>
        <taxon>Bacteria</taxon>
        <taxon>Pseudomonadati</taxon>
        <taxon>Pseudomonadota</taxon>
        <taxon>Gammaproteobacteria</taxon>
        <taxon>Vibrionales</taxon>
        <taxon>Vibrionaceae</taxon>
        <taxon>Photobacterium</taxon>
    </lineage>
</organism>
<evidence type="ECO:0000313" key="2">
    <source>
        <dbReference type="EMBL" id="KLV00152.1"/>
    </source>
</evidence>
<dbReference type="RefSeq" id="WP_047875090.1">
    <property type="nucleotide sequence ID" value="NZ_BMYC01000032.1"/>
</dbReference>
<proteinExistence type="predicted"/>
<evidence type="ECO:0000259" key="1">
    <source>
        <dbReference type="Pfam" id="PF00882"/>
    </source>
</evidence>
<dbReference type="InterPro" id="IPR029002">
    <property type="entry name" value="PLPC/GPLD1"/>
</dbReference>
<comment type="caution">
    <text evidence="2">The sequence shown here is derived from an EMBL/GenBank/DDBJ whole genome shotgun (WGS) entry which is preliminary data.</text>
</comment>
<dbReference type="AlphaFoldDB" id="A0A0J1JEQ3"/>
<reference evidence="2 3" key="1">
    <citation type="submission" date="2015-05" db="EMBL/GenBank/DDBJ databases">
        <title>Photobacterium galathea sp. nov.</title>
        <authorList>
            <person name="Machado H."/>
            <person name="Gram L."/>
        </authorList>
    </citation>
    <scope>NUCLEOTIDE SEQUENCE [LARGE SCALE GENOMIC DNA]</scope>
    <source>
        <strain evidence="2 3">DSM 25995</strain>
    </source>
</reference>
<gene>
    <name evidence="2" type="ORF">ABT58_14285</name>
</gene>
<dbReference type="Pfam" id="PF00882">
    <property type="entry name" value="Zn_dep_PLPC"/>
    <property type="match status" value="1"/>
</dbReference>
<accession>A0A0J1JEQ3</accession>
<feature type="domain" description="Phospholipase C/D" evidence="1">
    <location>
        <begin position="7"/>
        <end position="187"/>
    </location>
</feature>
<dbReference type="EMBL" id="LDOV01000025">
    <property type="protein sequence ID" value="KLV00152.1"/>
    <property type="molecule type" value="Genomic_DNA"/>
</dbReference>
<keyword evidence="3" id="KW-1185">Reference proteome</keyword>
<protein>
    <recommendedName>
        <fullName evidence="1">Phospholipase C/D domain-containing protein</fullName>
    </recommendedName>
</protein>
<evidence type="ECO:0000313" key="3">
    <source>
        <dbReference type="Proteomes" id="UP000036426"/>
    </source>
</evidence>
<dbReference type="OrthoDB" id="8451635at2"/>
<dbReference type="Proteomes" id="UP000036426">
    <property type="component" value="Unassembled WGS sequence"/>
</dbReference>